<keyword evidence="6" id="KW-1133">Transmembrane helix</keyword>
<evidence type="ECO:0000256" key="8">
    <source>
        <dbReference type="ARBA" id="ARBA00023136"/>
    </source>
</evidence>
<evidence type="ECO:0000256" key="4">
    <source>
        <dbReference type="ARBA" id="ARBA00018170"/>
    </source>
</evidence>
<evidence type="ECO:0000256" key="6">
    <source>
        <dbReference type="ARBA" id="ARBA00022989"/>
    </source>
</evidence>
<evidence type="ECO:0000256" key="5">
    <source>
        <dbReference type="ARBA" id="ARBA00022692"/>
    </source>
</evidence>
<dbReference type="GO" id="GO:0042407">
    <property type="term" value="P:cristae formation"/>
    <property type="evidence" value="ECO:0007669"/>
    <property type="project" value="InterPro"/>
</dbReference>
<name>A0A166V3J6_9HYPO</name>
<dbReference type="Proteomes" id="UP000078544">
    <property type="component" value="Unassembled WGS sequence"/>
</dbReference>
<evidence type="ECO:0000256" key="1">
    <source>
        <dbReference type="ARBA" id="ARBA00002689"/>
    </source>
</evidence>
<evidence type="ECO:0000313" key="12">
    <source>
        <dbReference type="EMBL" id="OAA33236.1"/>
    </source>
</evidence>
<evidence type="ECO:0000256" key="10">
    <source>
        <dbReference type="ARBA" id="ARBA00032985"/>
    </source>
</evidence>
<comment type="function">
    <text evidence="1 11">Component of the MICOS complex, a large protein complex of the mitochondrial inner membrane that plays crucial roles in the maintenance of crista junctions, inner membrane architecture, and formation of contact sites to the outer membrane.</text>
</comment>
<organism evidence="12 13">
    <name type="scientific">Moelleriella libera RCEF 2490</name>
    <dbReference type="NCBI Taxonomy" id="1081109"/>
    <lineage>
        <taxon>Eukaryota</taxon>
        <taxon>Fungi</taxon>
        <taxon>Dikarya</taxon>
        <taxon>Ascomycota</taxon>
        <taxon>Pezizomycotina</taxon>
        <taxon>Sordariomycetes</taxon>
        <taxon>Hypocreomycetidae</taxon>
        <taxon>Hypocreales</taxon>
        <taxon>Clavicipitaceae</taxon>
        <taxon>Moelleriella</taxon>
    </lineage>
</organism>
<dbReference type="GO" id="GO:0061617">
    <property type="term" value="C:MICOS complex"/>
    <property type="evidence" value="ECO:0007669"/>
    <property type="project" value="UniProtKB-UniRule"/>
</dbReference>
<dbReference type="InterPro" id="IPR031463">
    <property type="entry name" value="Mic12"/>
</dbReference>
<comment type="subcellular location">
    <subcellularLocation>
        <location evidence="2">Membrane</location>
    </subcellularLocation>
    <subcellularLocation>
        <location evidence="11">Mitochondrion inner membrane</location>
        <topology evidence="11">Single-pass membrane protein</topology>
    </subcellularLocation>
</comment>
<comment type="caution">
    <text evidence="12">The sequence shown here is derived from an EMBL/GenBank/DDBJ whole genome shotgun (WGS) entry which is preliminary data.</text>
</comment>
<protein>
    <recommendedName>
        <fullName evidence="4 11">MICOS complex subunit MIC12</fullName>
    </recommendedName>
    <alternativeName>
        <fullName evidence="10 11">Altered inheritance of mitochondria protein 5, mitochondrial</fullName>
    </alternativeName>
    <alternativeName>
        <fullName evidence="9 11">Found in mitochondrial proteome protein 51</fullName>
    </alternativeName>
</protein>
<keyword evidence="11" id="KW-0999">Mitochondrion inner membrane</keyword>
<comment type="subunit">
    <text evidence="11">Component of the mitochondrial contact site and cristae organizing system (MICOS) complex.</text>
</comment>
<keyword evidence="8" id="KW-0472">Membrane</keyword>
<reference evidence="12 13" key="1">
    <citation type="journal article" date="2016" name="Genome Biol. Evol.">
        <title>Divergent and convergent evolution of fungal pathogenicity.</title>
        <authorList>
            <person name="Shang Y."/>
            <person name="Xiao G."/>
            <person name="Zheng P."/>
            <person name="Cen K."/>
            <person name="Zhan S."/>
            <person name="Wang C."/>
        </authorList>
    </citation>
    <scope>NUCLEOTIDE SEQUENCE [LARGE SCALE GENOMIC DNA]</scope>
    <source>
        <strain evidence="12 13">RCEF 2490</strain>
    </source>
</reference>
<sequence>MGFVTGFTGGLTLTLSVAYLSVLAHQRNRERQGHALRAQALAIQSFIDPIPQPLPPTRSEVAAAKRAEAIEVAKERWNNEVEHAVKWVQRTNWQDVREGLEDRIVALWEKAFGESIQDSAEKTKDGLATGASQAKDKATGVANILAAKAKGGLTRAQAEAEDFESKVKDKALQARLAAWSEAKRVEGEAQQKAKSALEKGRDKAIEVVGKGKDKAVEVVGKVKNAVGLTGVGTAPGHIDLLAMDPVQKALNQRFEQRGGDRRTVADVLKQRYTPIDKRDNTALRGV</sequence>
<accession>A0A166V3J6</accession>
<evidence type="ECO:0000256" key="7">
    <source>
        <dbReference type="ARBA" id="ARBA00023128"/>
    </source>
</evidence>
<dbReference type="EMBL" id="AZGY01000001">
    <property type="protein sequence ID" value="OAA33236.1"/>
    <property type="molecule type" value="Genomic_DNA"/>
</dbReference>
<evidence type="ECO:0000256" key="3">
    <source>
        <dbReference type="ARBA" id="ARBA00009188"/>
    </source>
</evidence>
<comment type="similarity">
    <text evidence="3 11">Belongs to the MICOS complex subunit Mic12 family.</text>
</comment>
<dbReference type="GO" id="GO:0044284">
    <property type="term" value="C:mitochondrial crista junction"/>
    <property type="evidence" value="ECO:0007669"/>
    <property type="project" value="InterPro"/>
</dbReference>
<evidence type="ECO:0000256" key="2">
    <source>
        <dbReference type="ARBA" id="ARBA00004370"/>
    </source>
</evidence>
<evidence type="ECO:0000256" key="9">
    <source>
        <dbReference type="ARBA" id="ARBA00032159"/>
    </source>
</evidence>
<evidence type="ECO:0000256" key="11">
    <source>
        <dbReference type="RuleBase" id="RU363010"/>
    </source>
</evidence>
<keyword evidence="5" id="KW-0812">Transmembrane</keyword>
<gene>
    <name evidence="12" type="ORF">AAL_00701</name>
</gene>
<keyword evidence="13" id="KW-1185">Reference proteome</keyword>
<dbReference type="Pfam" id="PF17050">
    <property type="entry name" value="AIM5"/>
    <property type="match status" value="1"/>
</dbReference>
<evidence type="ECO:0000313" key="13">
    <source>
        <dbReference type="Proteomes" id="UP000078544"/>
    </source>
</evidence>
<keyword evidence="7 11" id="KW-0496">Mitochondrion</keyword>
<dbReference type="OrthoDB" id="4037694at2759"/>
<proteinExistence type="inferred from homology"/>
<dbReference type="AlphaFoldDB" id="A0A166V3J6"/>